<evidence type="ECO:0000313" key="2">
    <source>
        <dbReference type="EMBL" id="TNN68404.1"/>
    </source>
</evidence>
<feature type="region of interest" description="Disordered" evidence="1">
    <location>
        <begin position="296"/>
        <end position="333"/>
    </location>
</feature>
<gene>
    <name evidence="2" type="ORF">EYF80_021325</name>
</gene>
<keyword evidence="3" id="KW-1185">Reference proteome</keyword>
<accession>A0A4Z2HTT6</accession>
<dbReference type="Proteomes" id="UP000314294">
    <property type="component" value="Unassembled WGS sequence"/>
</dbReference>
<proteinExistence type="predicted"/>
<feature type="compositionally biased region" description="Basic residues" evidence="1">
    <location>
        <begin position="31"/>
        <end position="41"/>
    </location>
</feature>
<name>A0A4Z2HTT6_9TELE</name>
<evidence type="ECO:0000313" key="3">
    <source>
        <dbReference type="Proteomes" id="UP000314294"/>
    </source>
</evidence>
<protein>
    <submittedName>
        <fullName evidence="2">Uncharacterized protein</fullName>
    </submittedName>
</protein>
<dbReference type="AlphaFoldDB" id="A0A4Z2HTT6"/>
<organism evidence="2 3">
    <name type="scientific">Liparis tanakae</name>
    <name type="common">Tanaka's snailfish</name>
    <dbReference type="NCBI Taxonomy" id="230148"/>
    <lineage>
        <taxon>Eukaryota</taxon>
        <taxon>Metazoa</taxon>
        <taxon>Chordata</taxon>
        <taxon>Craniata</taxon>
        <taxon>Vertebrata</taxon>
        <taxon>Euteleostomi</taxon>
        <taxon>Actinopterygii</taxon>
        <taxon>Neopterygii</taxon>
        <taxon>Teleostei</taxon>
        <taxon>Neoteleostei</taxon>
        <taxon>Acanthomorphata</taxon>
        <taxon>Eupercaria</taxon>
        <taxon>Perciformes</taxon>
        <taxon>Cottioidei</taxon>
        <taxon>Cottales</taxon>
        <taxon>Liparidae</taxon>
        <taxon>Liparis</taxon>
    </lineage>
</organism>
<feature type="region of interest" description="Disordered" evidence="1">
    <location>
        <begin position="159"/>
        <end position="212"/>
    </location>
</feature>
<feature type="region of interest" description="Disordered" evidence="1">
    <location>
        <begin position="1"/>
        <end position="110"/>
    </location>
</feature>
<feature type="compositionally biased region" description="Low complexity" evidence="1">
    <location>
        <begin position="97"/>
        <end position="107"/>
    </location>
</feature>
<feature type="compositionally biased region" description="Low complexity" evidence="1">
    <location>
        <begin position="60"/>
        <end position="75"/>
    </location>
</feature>
<evidence type="ECO:0000256" key="1">
    <source>
        <dbReference type="SAM" id="MobiDB-lite"/>
    </source>
</evidence>
<dbReference type="EMBL" id="SRLO01000190">
    <property type="protein sequence ID" value="TNN68404.1"/>
    <property type="molecule type" value="Genomic_DNA"/>
</dbReference>
<sequence length="333" mass="35583">MARWRDTPLLGRCTNHQEETEVVATATRGLPAHRHSGRGRGRGGGEPGVEEGVQSEEGSDSGAGASRLASGSAVAGEGGGEGGEGGEAGCRWPPPSSSSSSSGVLLPSPAPSTCVGGQGFLQHRVVLPPVVQAELPQSLQQMSRRVATSLLTLLLSPRTGLRSSHTRSRERTNSHSSSLDMTSQIPSHASTTNSSPSGARSNTYTSGSGLTSCSVGPLPARDTAKEPFTLWIMTEPPAFWMRSFSRGLQGLWSWVEKPTLASRHSTARESPHTHTAVEPLRSRPCRRSEKLRMYSSMFRKPERMSSFTPSTEPDPEVKSAPPDKMCSSKWPEQ</sequence>
<feature type="compositionally biased region" description="Polar residues" evidence="1">
    <location>
        <begin position="174"/>
        <end position="212"/>
    </location>
</feature>
<comment type="caution">
    <text evidence="2">The sequence shown here is derived from an EMBL/GenBank/DDBJ whole genome shotgun (WGS) entry which is preliminary data.</text>
</comment>
<reference evidence="2 3" key="1">
    <citation type="submission" date="2019-03" db="EMBL/GenBank/DDBJ databases">
        <title>First draft genome of Liparis tanakae, snailfish: a comprehensive survey of snailfish specific genes.</title>
        <authorList>
            <person name="Kim W."/>
            <person name="Song I."/>
            <person name="Jeong J.-H."/>
            <person name="Kim D."/>
            <person name="Kim S."/>
            <person name="Ryu S."/>
            <person name="Song J.Y."/>
            <person name="Lee S.K."/>
        </authorList>
    </citation>
    <scope>NUCLEOTIDE SEQUENCE [LARGE SCALE GENOMIC DNA]</scope>
    <source>
        <tissue evidence="2">Muscle</tissue>
    </source>
</reference>
<feature type="compositionally biased region" description="Gly residues" evidence="1">
    <location>
        <begin position="76"/>
        <end position="88"/>
    </location>
</feature>